<dbReference type="Pfam" id="PF00988">
    <property type="entry name" value="CPSase_sm_chain"/>
    <property type="match status" value="1"/>
</dbReference>
<gene>
    <name evidence="3" type="primary">LOC106813151</name>
</gene>
<proteinExistence type="predicted"/>
<feature type="domain" description="Carbamoyl-phosphate synthase small subunit N-terminal" evidence="1">
    <location>
        <begin position="1"/>
        <end position="123"/>
    </location>
</feature>
<dbReference type="RefSeq" id="XP_014672702.1">
    <property type="nucleotide sequence ID" value="XM_014817216.1"/>
</dbReference>
<dbReference type="SMART" id="SM01097">
    <property type="entry name" value="CPSase_sm_chain"/>
    <property type="match status" value="1"/>
</dbReference>
<dbReference type="GeneID" id="106813151"/>
<sequence length="217" mass="24622">MKGKLVLQDGSCFEGTLFGAEKSIAGEVVFQTGMVGYTESLTDPSYCSQILILTYPLIGNYGVPPHENDEYGLNRWFESWRIWASGLVVGAILALGGGHLRNRHKGSNYKKIREHGTMLGKIVAEGNMPESFPFHDPNVINLVKGVSIKVTVVPWDHPLRSNEYDGLFYKQWPWRSDPVCYHHYQSTEVDRRRELQTGIRYLSRSPVAFISSWCKII</sequence>
<dbReference type="InterPro" id="IPR036480">
    <property type="entry name" value="CarbP_synth_ssu_N_sf"/>
</dbReference>
<evidence type="ECO:0000313" key="2">
    <source>
        <dbReference type="Proteomes" id="UP000695022"/>
    </source>
</evidence>
<dbReference type="Proteomes" id="UP000695022">
    <property type="component" value="Unplaced"/>
</dbReference>
<dbReference type="SUPFAM" id="SSF52021">
    <property type="entry name" value="Carbamoyl phosphate synthetase, small subunit N-terminal domain"/>
    <property type="match status" value="1"/>
</dbReference>
<accession>A0ABM1EKI1</accession>
<evidence type="ECO:0000313" key="3">
    <source>
        <dbReference type="RefSeq" id="XP_014672702.1"/>
    </source>
</evidence>
<name>A0ABM1EKI1_PRICU</name>
<organism evidence="2 3">
    <name type="scientific">Priapulus caudatus</name>
    <name type="common">Priapulid worm</name>
    <dbReference type="NCBI Taxonomy" id="37621"/>
    <lineage>
        <taxon>Eukaryota</taxon>
        <taxon>Metazoa</taxon>
        <taxon>Ecdysozoa</taxon>
        <taxon>Scalidophora</taxon>
        <taxon>Priapulida</taxon>
        <taxon>Priapulimorpha</taxon>
        <taxon>Priapulimorphida</taxon>
        <taxon>Priapulidae</taxon>
        <taxon>Priapulus</taxon>
    </lineage>
</organism>
<keyword evidence="2" id="KW-1185">Reference proteome</keyword>
<protein>
    <submittedName>
        <fullName evidence="3">CAD protein-like isoform X2</fullName>
    </submittedName>
</protein>
<evidence type="ECO:0000259" key="1">
    <source>
        <dbReference type="SMART" id="SM01097"/>
    </source>
</evidence>
<dbReference type="Gene3D" id="3.50.30.20">
    <property type="entry name" value="Carbamoyl-phosphate synthase small subunit, N-terminal domain"/>
    <property type="match status" value="1"/>
</dbReference>
<reference evidence="3" key="1">
    <citation type="submission" date="2025-08" db="UniProtKB">
        <authorList>
            <consortium name="RefSeq"/>
        </authorList>
    </citation>
    <scope>IDENTIFICATION</scope>
</reference>
<dbReference type="InterPro" id="IPR002474">
    <property type="entry name" value="CarbamoylP_synth_ssu_N"/>
</dbReference>